<evidence type="ECO:0000313" key="1">
    <source>
        <dbReference type="EMBL" id="MBM7643964.1"/>
    </source>
</evidence>
<dbReference type="EMBL" id="JAFBER010000001">
    <property type="protein sequence ID" value="MBM7643964.1"/>
    <property type="molecule type" value="Genomic_DNA"/>
</dbReference>
<dbReference type="InterPro" id="IPR036689">
    <property type="entry name" value="ESAT-6-like_sf"/>
</dbReference>
<accession>A0ABS2PV76</accession>
<dbReference type="Gene3D" id="1.10.287.1060">
    <property type="entry name" value="ESAT-6-like"/>
    <property type="match status" value="1"/>
</dbReference>
<dbReference type="Proteomes" id="UP000808914">
    <property type="component" value="Unassembled WGS sequence"/>
</dbReference>
<reference evidence="1 2" key="1">
    <citation type="submission" date="2021-01" db="EMBL/GenBank/DDBJ databases">
        <title>Genomic Encyclopedia of Type Strains, Phase IV (KMG-IV): sequencing the most valuable type-strain genomes for metagenomic binning, comparative biology and taxonomic classification.</title>
        <authorList>
            <person name="Goeker M."/>
        </authorList>
    </citation>
    <scope>NUCLEOTIDE SEQUENCE [LARGE SCALE GENOMIC DNA]</scope>
    <source>
        <strain evidence="1 2">DSM 28236</strain>
    </source>
</reference>
<proteinExistence type="predicted"/>
<evidence type="ECO:0000313" key="2">
    <source>
        <dbReference type="Proteomes" id="UP000808914"/>
    </source>
</evidence>
<dbReference type="SUPFAM" id="SSF140453">
    <property type="entry name" value="EsxAB dimer-like"/>
    <property type="match status" value="1"/>
</dbReference>
<name>A0ABS2PV76_9BACL</name>
<gene>
    <name evidence="1" type="ORF">JOD45_000155</name>
</gene>
<comment type="caution">
    <text evidence="1">The sequence shown here is derived from an EMBL/GenBank/DDBJ whole genome shotgun (WGS) entry which is preliminary data.</text>
</comment>
<keyword evidence="2" id="KW-1185">Reference proteome</keyword>
<organism evidence="1 2">
    <name type="scientific">Scopulibacillus daqui</name>
    <dbReference type="NCBI Taxonomy" id="1469162"/>
    <lineage>
        <taxon>Bacteria</taxon>
        <taxon>Bacillati</taxon>
        <taxon>Bacillota</taxon>
        <taxon>Bacilli</taxon>
        <taxon>Bacillales</taxon>
        <taxon>Sporolactobacillaceae</taxon>
        <taxon>Scopulibacillus</taxon>
    </lineage>
</organism>
<protein>
    <submittedName>
        <fullName evidence="1">Uncharacterized protein YukE</fullName>
    </submittedName>
</protein>
<sequence length="96" mass="10945">MKIYPNHLESSAAALEKSISDLRLLDSQVTGIVQSLSNDWKSNSKDKFINEHKQLITEISIAIESLHNQIAYIRQTADLARDAQHKEKLARLNDHH</sequence>